<dbReference type="Proteomes" id="UP000585474">
    <property type="component" value="Unassembled WGS sequence"/>
</dbReference>
<proteinExistence type="predicted"/>
<name>A0A7J0DGM3_9ERIC</name>
<evidence type="ECO:0000256" key="1">
    <source>
        <dbReference type="SAM" id="MobiDB-lite"/>
    </source>
</evidence>
<feature type="compositionally biased region" description="Polar residues" evidence="1">
    <location>
        <begin position="9"/>
        <end position="19"/>
    </location>
</feature>
<protein>
    <submittedName>
        <fullName evidence="2">Uncharacterized protein</fullName>
    </submittedName>
</protein>
<feature type="region of interest" description="Disordered" evidence="1">
    <location>
        <begin position="1"/>
        <end position="20"/>
    </location>
</feature>
<evidence type="ECO:0000313" key="3">
    <source>
        <dbReference type="Proteomes" id="UP000585474"/>
    </source>
</evidence>
<accession>A0A7J0DGM3</accession>
<evidence type="ECO:0000313" key="2">
    <source>
        <dbReference type="EMBL" id="GFS33688.1"/>
    </source>
</evidence>
<comment type="caution">
    <text evidence="2">The sequence shown here is derived from an EMBL/GenBank/DDBJ whole genome shotgun (WGS) entry which is preliminary data.</text>
</comment>
<reference evidence="3" key="1">
    <citation type="submission" date="2019-07" db="EMBL/GenBank/DDBJ databases">
        <title>De Novo Assembly of kiwifruit Actinidia rufa.</title>
        <authorList>
            <person name="Sugita-Konishi S."/>
            <person name="Sato K."/>
            <person name="Mori E."/>
            <person name="Abe Y."/>
            <person name="Kisaki G."/>
            <person name="Hamano K."/>
            <person name="Suezawa K."/>
            <person name="Otani M."/>
            <person name="Fukuda T."/>
            <person name="Manabe T."/>
            <person name="Gomi K."/>
            <person name="Tabuchi M."/>
            <person name="Akimitsu K."/>
            <person name="Kataoka I."/>
        </authorList>
    </citation>
    <scope>NUCLEOTIDE SEQUENCE [LARGE SCALE GENOMIC DNA]</scope>
    <source>
        <strain evidence="3">cv. Fuchu</strain>
    </source>
</reference>
<keyword evidence="3" id="KW-1185">Reference proteome</keyword>
<sequence>MLKIHKNGHTTNCHPNSKSVDIPDELEFWEAENSRMTEETSRFREAAADYALKNSA</sequence>
<organism evidence="2 3">
    <name type="scientific">Actinidia rufa</name>
    <dbReference type="NCBI Taxonomy" id="165716"/>
    <lineage>
        <taxon>Eukaryota</taxon>
        <taxon>Viridiplantae</taxon>
        <taxon>Streptophyta</taxon>
        <taxon>Embryophyta</taxon>
        <taxon>Tracheophyta</taxon>
        <taxon>Spermatophyta</taxon>
        <taxon>Magnoliopsida</taxon>
        <taxon>eudicotyledons</taxon>
        <taxon>Gunneridae</taxon>
        <taxon>Pentapetalae</taxon>
        <taxon>asterids</taxon>
        <taxon>Ericales</taxon>
        <taxon>Actinidiaceae</taxon>
        <taxon>Actinidia</taxon>
    </lineage>
</organism>
<gene>
    <name evidence="2" type="ORF">Acr_00g0030050</name>
</gene>
<dbReference type="AlphaFoldDB" id="A0A7J0DGM3"/>
<dbReference type="EMBL" id="BJWL01000193">
    <property type="protein sequence ID" value="GFS33688.1"/>
    <property type="molecule type" value="Genomic_DNA"/>
</dbReference>